<keyword evidence="2" id="KW-1185">Reference proteome</keyword>
<protein>
    <submittedName>
        <fullName evidence="1">Uncharacterized protein</fullName>
    </submittedName>
</protein>
<sequence>MILFMHEDGSYYSSEEIFQDIHTNIDTSDEGSFLLKYLERGFEPPVDATSETKYEYHLAKIGFGRWIRNSYGLWQEDNPHVVLNPTPNDEGIIDHPLFPDNLSGTIINRLIQHYQSKLPQVENV</sequence>
<evidence type="ECO:0000313" key="2">
    <source>
        <dbReference type="Proteomes" id="UP000655883"/>
    </source>
</evidence>
<dbReference type="EMBL" id="MN988525">
    <property type="protein sequence ID" value="QIG72752.1"/>
    <property type="molecule type" value="Genomic_DNA"/>
</dbReference>
<dbReference type="Proteomes" id="UP000655883">
    <property type="component" value="Segment"/>
</dbReference>
<organism evidence="1 2">
    <name type="scientific">Rhizobium phage RHph_Y65</name>
    <dbReference type="NCBI Taxonomy" id="2509785"/>
    <lineage>
        <taxon>Viruses</taxon>
        <taxon>Duplodnaviria</taxon>
        <taxon>Heunggongvirae</taxon>
        <taxon>Uroviricota</taxon>
        <taxon>Caudoviricetes</taxon>
        <taxon>Kleczkowskaviridae</taxon>
        <taxon>Cuauhnahuacvirus</taxon>
        <taxon>Cuauhnahuacvirus Y65</taxon>
    </lineage>
</organism>
<name>A0A7S5R7X9_9CAUD</name>
<gene>
    <name evidence="1" type="ORF">EVB97_194</name>
</gene>
<proteinExistence type="predicted"/>
<reference evidence="1 2" key="1">
    <citation type="submission" date="2020-01" db="EMBL/GenBank/DDBJ databases">
        <title>Patterns of diversity and host range of bacteriophage communities associated with bean-nodulatin bacteria.</title>
        <authorList>
            <person name="Vann Cauwenberghe J."/>
            <person name="Santamaria R.I."/>
            <person name="Bustos P."/>
            <person name="Juarez S."/>
            <person name="Gonzalez V."/>
        </authorList>
    </citation>
    <scope>NUCLEOTIDE SEQUENCE [LARGE SCALE GENOMIC DNA]</scope>
    <source>
        <strain evidence="2">RHph</strain>
    </source>
</reference>
<accession>A0A7S5R7X9</accession>
<evidence type="ECO:0000313" key="1">
    <source>
        <dbReference type="EMBL" id="QIG72752.1"/>
    </source>
</evidence>